<dbReference type="CDD" id="cd00074">
    <property type="entry name" value="HFD_H2A"/>
    <property type="match status" value="1"/>
</dbReference>
<dbReference type="GO" id="GO:0000786">
    <property type="term" value="C:nucleosome"/>
    <property type="evidence" value="ECO:0007669"/>
    <property type="project" value="UniProtKB-KW"/>
</dbReference>
<sequence>MSTNRTLGVPEEPISCKKIPGVSPSHVRPPITGEDAVPPSTALSLALASSSPITGEDGARILTVAAPNRVPIPFFALPSHRPPHTLALAYSPSRRTHPHRRARSFAVGRVARFLKTGHYAQRVSFDAPVYLFAVLEYLAAEVLELARHIQLAVRNDQELSRLLGEVRSLLGAVRT</sequence>
<dbReference type="GO" id="GO:0030527">
    <property type="term" value="F:structural constituent of chromatin"/>
    <property type="evidence" value="ECO:0007669"/>
    <property type="project" value="InterPro"/>
</dbReference>
<dbReference type="SUPFAM" id="SSF47113">
    <property type="entry name" value="Histone-fold"/>
    <property type="match status" value="1"/>
</dbReference>
<keyword evidence="1" id="KW-0539">Nucleus</keyword>
<keyword evidence="3" id="KW-1185">Reference proteome</keyword>
<evidence type="ECO:0000313" key="3">
    <source>
        <dbReference type="Proteomes" id="UP000652761"/>
    </source>
</evidence>
<dbReference type="InterPro" id="IPR002119">
    <property type="entry name" value="Histone_H2A"/>
</dbReference>
<dbReference type="PANTHER" id="PTHR23430">
    <property type="entry name" value="HISTONE H2A"/>
    <property type="match status" value="1"/>
</dbReference>
<reference evidence="2" key="1">
    <citation type="submission" date="2017-07" db="EMBL/GenBank/DDBJ databases">
        <title>Taro Niue Genome Assembly and Annotation.</title>
        <authorList>
            <person name="Atibalentja N."/>
            <person name="Keating K."/>
            <person name="Fields C.J."/>
        </authorList>
    </citation>
    <scope>NUCLEOTIDE SEQUENCE</scope>
    <source>
        <strain evidence="2">Niue_2</strain>
        <tissue evidence="2">Leaf</tissue>
    </source>
</reference>
<keyword evidence="1" id="KW-0544">Nucleosome core</keyword>
<dbReference type="EMBL" id="NMUH01001248">
    <property type="protein sequence ID" value="MQL90518.1"/>
    <property type="molecule type" value="Genomic_DNA"/>
</dbReference>
<organism evidence="2 3">
    <name type="scientific">Colocasia esculenta</name>
    <name type="common">Wild taro</name>
    <name type="synonym">Arum esculentum</name>
    <dbReference type="NCBI Taxonomy" id="4460"/>
    <lineage>
        <taxon>Eukaryota</taxon>
        <taxon>Viridiplantae</taxon>
        <taxon>Streptophyta</taxon>
        <taxon>Embryophyta</taxon>
        <taxon>Tracheophyta</taxon>
        <taxon>Spermatophyta</taxon>
        <taxon>Magnoliopsida</taxon>
        <taxon>Liliopsida</taxon>
        <taxon>Araceae</taxon>
        <taxon>Aroideae</taxon>
        <taxon>Colocasieae</taxon>
        <taxon>Colocasia</taxon>
    </lineage>
</organism>
<evidence type="ECO:0000256" key="1">
    <source>
        <dbReference type="RuleBase" id="RU003767"/>
    </source>
</evidence>
<keyword evidence="1" id="KW-0238">DNA-binding</keyword>
<comment type="subcellular location">
    <subcellularLocation>
        <location evidence="1">Nucleus</location>
    </subcellularLocation>
</comment>
<dbReference type="GO" id="GO:0005634">
    <property type="term" value="C:nucleus"/>
    <property type="evidence" value="ECO:0007669"/>
    <property type="project" value="UniProtKB-SubCell"/>
</dbReference>
<comment type="similarity">
    <text evidence="1">Belongs to the histone H2A family.</text>
</comment>
<proteinExistence type="inferred from homology"/>
<dbReference type="GO" id="GO:0046982">
    <property type="term" value="F:protein heterodimerization activity"/>
    <property type="evidence" value="ECO:0007669"/>
    <property type="project" value="InterPro"/>
</dbReference>
<dbReference type="PRINTS" id="PR00620">
    <property type="entry name" value="HISTONEH2A"/>
</dbReference>
<dbReference type="Proteomes" id="UP000652761">
    <property type="component" value="Unassembled WGS sequence"/>
</dbReference>
<dbReference type="AlphaFoldDB" id="A0A843V3C2"/>
<dbReference type="Gene3D" id="1.10.20.10">
    <property type="entry name" value="Histone, subunit A"/>
    <property type="match status" value="1"/>
</dbReference>
<keyword evidence="1" id="KW-0158">Chromosome</keyword>
<protein>
    <recommendedName>
        <fullName evidence="1">Histone H2A</fullName>
    </recommendedName>
</protein>
<evidence type="ECO:0000313" key="2">
    <source>
        <dbReference type="EMBL" id="MQL90518.1"/>
    </source>
</evidence>
<comment type="subunit">
    <text evidence="1">The nucleosome is a histone octamer containing two molecules each of H2A, H2B, H3 and H4 assembled in one H3-H4 heterotetramer and two H2A-H2B heterodimers. The octamer wraps approximately 147 bp of DNA.</text>
</comment>
<accession>A0A843V3C2</accession>
<dbReference type="SMART" id="SM00414">
    <property type="entry name" value="H2A"/>
    <property type="match status" value="1"/>
</dbReference>
<comment type="caution">
    <text evidence="2">The sequence shown here is derived from an EMBL/GenBank/DDBJ whole genome shotgun (WGS) entry which is preliminary data.</text>
</comment>
<dbReference type="InterPro" id="IPR009072">
    <property type="entry name" value="Histone-fold"/>
</dbReference>
<dbReference type="GO" id="GO:0003677">
    <property type="term" value="F:DNA binding"/>
    <property type="evidence" value="ECO:0007669"/>
    <property type="project" value="UniProtKB-KW"/>
</dbReference>
<gene>
    <name evidence="2" type="ORF">Taro_023112</name>
</gene>
<name>A0A843V3C2_COLES</name>